<proteinExistence type="predicted"/>
<keyword evidence="3" id="KW-1185">Reference proteome</keyword>
<feature type="region of interest" description="Disordered" evidence="1">
    <location>
        <begin position="524"/>
        <end position="545"/>
    </location>
</feature>
<feature type="compositionally biased region" description="Low complexity" evidence="1">
    <location>
        <begin position="402"/>
        <end position="412"/>
    </location>
</feature>
<protein>
    <submittedName>
        <fullName evidence="2">Uncharacterized protein</fullName>
    </submittedName>
</protein>
<accession>A0A8H7DZY2</accession>
<feature type="compositionally biased region" description="Basic and acidic residues" evidence="1">
    <location>
        <begin position="277"/>
        <end position="286"/>
    </location>
</feature>
<dbReference type="Proteomes" id="UP000606974">
    <property type="component" value="Unassembled WGS sequence"/>
</dbReference>
<feature type="compositionally biased region" description="Acidic residues" evidence="1">
    <location>
        <begin position="187"/>
        <end position="201"/>
    </location>
</feature>
<name>A0A8H7DZY2_9EURO</name>
<evidence type="ECO:0000313" key="2">
    <source>
        <dbReference type="EMBL" id="KAF7503785.1"/>
    </source>
</evidence>
<evidence type="ECO:0000256" key="1">
    <source>
        <dbReference type="SAM" id="MobiDB-lite"/>
    </source>
</evidence>
<feature type="region of interest" description="Disordered" evidence="1">
    <location>
        <begin position="29"/>
        <end position="303"/>
    </location>
</feature>
<feature type="region of interest" description="Disordered" evidence="1">
    <location>
        <begin position="324"/>
        <end position="428"/>
    </location>
</feature>
<comment type="caution">
    <text evidence="2">The sequence shown here is derived from an EMBL/GenBank/DDBJ whole genome shotgun (WGS) entry which is preliminary data.</text>
</comment>
<reference evidence="2" key="1">
    <citation type="submission" date="2020-02" db="EMBL/GenBank/DDBJ databases">
        <authorList>
            <person name="Palmer J.M."/>
        </authorList>
    </citation>
    <scope>NUCLEOTIDE SEQUENCE</scope>
    <source>
        <strain evidence="2">EPUS1.4</strain>
        <tissue evidence="2">Thallus</tissue>
    </source>
</reference>
<dbReference type="AlphaFoldDB" id="A0A8H7DZY2"/>
<sequence length="545" mass="60787">MNRSELAALFAANPPVPASSSPVMFQGHMQCPAASSSNSPRLEFQSRVRKLQLSPRPGLGNHRHTHSEPEHVSTLQQTHKRSRSAQPASEDTPNFLAEEREAWGRRSPEAPQLQVPFNEAGTIFPSRPKLQPFPSPPPPRNPARPMLQPRKQSRERAPLQIFAPLDTTSDVNERPKTSRGPQKLEMLEEENEEDTTEGDTEDEHKHDMDEDNNDVPRLSISTKPTSRTSKFIEGSMNERSSGIASSWVREALSESDKPLPPTPPVKHVTFSCTPVREPLDEAREPVSELPTTTTKRKERRGIKRSISNFNFQALTGKMKLFSGSGHEAAPVEQGEKKRLVQRSDATDLNTLNERKRKADEAYATQFGSKKQRFSGPPASISTNGQCLPGQIRNMDQTSDLRSSTTTFNSTSNANPDLRKKKSRRELERENAELRARLDAQQNLRDIQQQRQITEADVPPVPKNLGRGVLKVLENMQPNSDWREAGSLGEKRNWSAVRSIADGEGLNDDAGPKVAPSLLAMGYARSPDANTSAKGRKSFEWPEDVF</sequence>
<dbReference type="EMBL" id="JAACFV010000162">
    <property type="protein sequence ID" value="KAF7503785.1"/>
    <property type="molecule type" value="Genomic_DNA"/>
</dbReference>
<evidence type="ECO:0000313" key="3">
    <source>
        <dbReference type="Proteomes" id="UP000606974"/>
    </source>
</evidence>
<gene>
    <name evidence="2" type="ORF">GJ744_003277</name>
</gene>
<feature type="compositionally biased region" description="Polar residues" evidence="1">
    <location>
        <begin position="219"/>
        <end position="229"/>
    </location>
</feature>
<feature type="compositionally biased region" description="Basic residues" evidence="1">
    <location>
        <begin position="294"/>
        <end position="303"/>
    </location>
</feature>
<dbReference type="OrthoDB" id="4152101at2759"/>
<feature type="compositionally biased region" description="Pro residues" evidence="1">
    <location>
        <begin position="131"/>
        <end position="142"/>
    </location>
</feature>
<feature type="compositionally biased region" description="Basic and acidic residues" evidence="1">
    <location>
        <begin position="97"/>
        <end position="108"/>
    </location>
</feature>
<organism evidence="2 3">
    <name type="scientific">Endocarpon pusillum</name>
    <dbReference type="NCBI Taxonomy" id="364733"/>
    <lineage>
        <taxon>Eukaryota</taxon>
        <taxon>Fungi</taxon>
        <taxon>Dikarya</taxon>
        <taxon>Ascomycota</taxon>
        <taxon>Pezizomycotina</taxon>
        <taxon>Eurotiomycetes</taxon>
        <taxon>Chaetothyriomycetidae</taxon>
        <taxon>Verrucariales</taxon>
        <taxon>Verrucariaceae</taxon>
        <taxon>Endocarpon</taxon>
    </lineage>
</organism>